<evidence type="ECO:0000313" key="2">
    <source>
        <dbReference type="EMBL" id="GAT51028.1"/>
    </source>
</evidence>
<dbReference type="EMBL" id="DF846856">
    <property type="protein sequence ID" value="GAT51028.1"/>
    <property type="molecule type" value="Genomic_DNA"/>
</dbReference>
<keyword evidence="3" id="KW-1185">Reference proteome</keyword>
<dbReference type="Proteomes" id="UP000815677">
    <property type="component" value="Unassembled WGS sequence"/>
</dbReference>
<gene>
    <name evidence="2" type="ORF">MCHLO_08206</name>
</gene>
<accession>A0ABQ0LIT4</accession>
<feature type="region of interest" description="Disordered" evidence="1">
    <location>
        <begin position="16"/>
        <end position="35"/>
    </location>
</feature>
<evidence type="ECO:0000313" key="3">
    <source>
        <dbReference type="Proteomes" id="UP000815677"/>
    </source>
</evidence>
<organism evidence="2 3">
    <name type="scientific">Mycena chlorophos</name>
    <name type="common">Agaric fungus</name>
    <name type="synonym">Agaricus chlorophos</name>
    <dbReference type="NCBI Taxonomy" id="658473"/>
    <lineage>
        <taxon>Eukaryota</taxon>
        <taxon>Fungi</taxon>
        <taxon>Dikarya</taxon>
        <taxon>Basidiomycota</taxon>
        <taxon>Agaricomycotina</taxon>
        <taxon>Agaricomycetes</taxon>
        <taxon>Agaricomycetidae</taxon>
        <taxon>Agaricales</taxon>
        <taxon>Marasmiineae</taxon>
        <taxon>Mycenaceae</taxon>
        <taxon>Mycena</taxon>
    </lineage>
</organism>
<sequence length="131" mass="14504">MVDRIVLGLPEVYHHSEPRPPVTATDPELEDFDADRTSVRLPDIDSAGTQLHASAVRARSESFEEQSVQDDFLVADGTCRGTLVEAIKTCPEYATLRIAHGKDFCANPPRSAPSRSSRRWWAQWAVVSGAR</sequence>
<proteinExistence type="predicted"/>
<evidence type="ECO:0000256" key="1">
    <source>
        <dbReference type="SAM" id="MobiDB-lite"/>
    </source>
</evidence>
<reference evidence="2" key="1">
    <citation type="submission" date="2014-09" db="EMBL/GenBank/DDBJ databases">
        <title>Genome sequence of the luminous mushroom Mycena chlorophos for searching fungal bioluminescence genes.</title>
        <authorList>
            <person name="Tanaka Y."/>
            <person name="Kasuga D."/>
            <person name="Oba Y."/>
            <person name="Hase S."/>
            <person name="Sato K."/>
            <person name="Oba Y."/>
            <person name="Sakakibara Y."/>
        </authorList>
    </citation>
    <scope>NUCLEOTIDE SEQUENCE</scope>
</reference>
<protein>
    <submittedName>
        <fullName evidence="2">Uncharacterized protein</fullName>
    </submittedName>
</protein>
<name>A0ABQ0LIT4_MYCCL</name>